<dbReference type="Proteomes" id="UP000539146">
    <property type="component" value="Unassembled WGS sequence"/>
</dbReference>
<keyword evidence="5 10" id="KW-0418">Kinase</keyword>
<dbReference type="InterPro" id="IPR016064">
    <property type="entry name" value="NAD/diacylglycerol_kinase_sf"/>
</dbReference>
<keyword evidence="3" id="KW-0808">Transferase</keyword>
<protein>
    <submittedName>
        <fullName evidence="10">Diacylglycerol kinase</fullName>
    </submittedName>
</protein>
<dbReference type="Gene3D" id="2.60.200.40">
    <property type="match status" value="1"/>
</dbReference>
<keyword evidence="8" id="KW-1208">Phospholipid metabolism</keyword>
<evidence type="ECO:0000259" key="9">
    <source>
        <dbReference type="PROSITE" id="PS50146"/>
    </source>
</evidence>
<dbReference type="GO" id="GO:0008654">
    <property type="term" value="P:phospholipid biosynthetic process"/>
    <property type="evidence" value="ECO:0007669"/>
    <property type="project" value="UniProtKB-KW"/>
</dbReference>
<evidence type="ECO:0000256" key="1">
    <source>
        <dbReference type="ARBA" id="ARBA00001946"/>
    </source>
</evidence>
<dbReference type="InterPro" id="IPR001206">
    <property type="entry name" value="Diacylglycerol_kinase_cat_dom"/>
</dbReference>
<proteinExistence type="inferred from homology"/>
<dbReference type="InterPro" id="IPR050187">
    <property type="entry name" value="Lipid_Phosphate_FormReg"/>
</dbReference>
<dbReference type="PROSITE" id="PS50146">
    <property type="entry name" value="DAGK"/>
    <property type="match status" value="1"/>
</dbReference>
<dbReference type="InterPro" id="IPR017438">
    <property type="entry name" value="ATP-NAD_kinase_N"/>
</dbReference>
<dbReference type="AlphaFoldDB" id="A0A850DS48"/>
<evidence type="ECO:0000256" key="6">
    <source>
        <dbReference type="ARBA" id="ARBA00022840"/>
    </source>
</evidence>
<dbReference type="SUPFAM" id="SSF111331">
    <property type="entry name" value="NAD kinase/diacylglycerol kinase-like"/>
    <property type="match status" value="1"/>
</dbReference>
<evidence type="ECO:0000256" key="2">
    <source>
        <dbReference type="ARBA" id="ARBA00005983"/>
    </source>
</evidence>
<feature type="domain" description="DAGKc" evidence="9">
    <location>
        <begin position="17"/>
        <end position="147"/>
    </location>
</feature>
<evidence type="ECO:0000256" key="8">
    <source>
        <dbReference type="ARBA" id="ARBA00023264"/>
    </source>
</evidence>
<keyword evidence="4" id="KW-0547">Nucleotide-binding</keyword>
<evidence type="ECO:0000313" key="11">
    <source>
        <dbReference type="Proteomes" id="UP000539146"/>
    </source>
</evidence>
<comment type="similarity">
    <text evidence="2">Belongs to the diacylglycerol/lipid kinase family.</text>
</comment>
<dbReference type="GO" id="GO:0005524">
    <property type="term" value="F:ATP binding"/>
    <property type="evidence" value="ECO:0007669"/>
    <property type="project" value="UniProtKB-KW"/>
</dbReference>
<evidence type="ECO:0000256" key="3">
    <source>
        <dbReference type="ARBA" id="ARBA00022679"/>
    </source>
</evidence>
<dbReference type="EMBL" id="JABMCG010000104">
    <property type="protein sequence ID" value="NUU28396.1"/>
    <property type="molecule type" value="Genomic_DNA"/>
</dbReference>
<sequence>MSTPSETAPADQDALPTEQKTAAVVYNPVKVHLETLKSTVAKHQQEAGWAETLWFETTEEDPGGGMTKAALEAGADVVAAAGGDGTVRAVAEVVHGSAAALALLPSGTGNLLARNIPSPIDDLGASVRTIFRGEDRPIDIGEVQVERPDGSREEFGFVVMAGLGLDARMLVNTKPELKKKVGWLAYVDSLFRSVRDADAFEFRYRLDGESNQSVRAHSLIVGNCGMLQAGATLLPDAEIDDGVFDIVVMRPRGFFGWVRIGARVFWENAILRSFQRSKIGQTQVGKRIATAAREERPLRYLRGEEFVARLERPDEFEIDGDPVGEVVAFRAKIDAGGLRVRVAGPQDQTRNTRRVEDAHS</sequence>
<dbReference type="Pfam" id="PF19279">
    <property type="entry name" value="YegS_C"/>
    <property type="match status" value="1"/>
</dbReference>
<keyword evidence="6" id="KW-0067">ATP-binding</keyword>
<reference evidence="10 11" key="1">
    <citation type="submission" date="2020-05" db="EMBL/GenBank/DDBJ databases">
        <title>Genome Sequencing of Type Strains.</title>
        <authorList>
            <person name="Lemaire J.F."/>
            <person name="Inderbitzin P."/>
            <person name="Gregorio O.A."/>
            <person name="Collins S.B."/>
            <person name="Wespe N."/>
            <person name="Knight-Connoni V."/>
        </authorList>
    </citation>
    <scope>NUCLEOTIDE SEQUENCE [LARGE SCALE GENOMIC DNA]</scope>
    <source>
        <strain evidence="10 11">DSM 20512</strain>
    </source>
</reference>
<keyword evidence="7" id="KW-0594">Phospholipid biosynthesis</keyword>
<name>A0A850DS48_9MICO</name>
<organism evidence="10 11">
    <name type="scientific">Curtobacterium citreum</name>
    <dbReference type="NCBI Taxonomy" id="2036"/>
    <lineage>
        <taxon>Bacteria</taxon>
        <taxon>Bacillati</taxon>
        <taxon>Actinomycetota</taxon>
        <taxon>Actinomycetes</taxon>
        <taxon>Micrococcales</taxon>
        <taxon>Microbacteriaceae</taxon>
        <taxon>Curtobacterium</taxon>
    </lineage>
</organism>
<dbReference type="Pfam" id="PF00781">
    <property type="entry name" value="DAGK_cat"/>
    <property type="match status" value="1"/>
</dbReference>
<dbReference type="GO" id="GO:0005886">
    <property type="term" value="C:plasma membrane"/>
    <property type="evidence" value="ECO:0007669"/>
    <property type="project" value="TreeGrafter"/>
</dbReference>
<dbReference type="PANTHER" id="PTHR12358:SF106">
    <property type="entry name" value="LIPID KINASE YEGS"/>
    <property type="match status" value="1"/>
</dbReference>
<evidence type="ECO:0000256" key="4">
    <source>
        <dbReference type="ARBA" id="ARBA00022741"/>
    </source>
</evidence>
<dbReference type="RefSeq" id="WP_175326056.1">
    <property type="nucleotide sequence ID" value="NZ_BAAAWP010000001.1"/>
</dbReference>
<evidence type="ECO:0000313" key="10">
    <source>
        <dbReference type="EMBL" id="NUU28396.1"/>
    </source>
</evidence>
<accession>A0A850DS48</accession>
<comment type="caution">
    <text evidence="10">The sequence shown here is derived from an EMBL/GenBank/DDBJ whole genome shotgun (WGS) entry which is preliminary data.</text>
</comment>
<dbReference type="PANTHER" id="PTHR12358">
    <property type="entry name" value="SPHINGOSINE KINASE"/>
    <property type="match status" value="1"/>
</dbReference>
<gene>
    <name evidence="10" type="ORF">HP467_09775</name>
</gene>
<evidence type="ECO:0000256" key="5">
    <source>
        <dbReference type="ARBA" id="ARBA00022777"/>
    </source>
</evidence>
<keyword evidence="7" id="KW-0443">Lipid metabolism</keyword>
<dbReference type="Gene3D" id="3.40.50.10330">
    <property type="entry name" value="Probable inorganic polyphosphate/atp-NAD kinase, domain 1"/>
    <property type="match status" value="1"/>
</dbReference>
<dbReference type="GO" id="GO:0016301">
    <property type="term" value="F:kinase activity"/>
    <property type="evidence" value="ECO:0007669"/>
    <property type="project" value="UniProtKB-KW"/>
</dbReference>
<comment type="cofactor">
    <cofactor evidence="1">
        <name>Mg(2+)</name>
        <dbReference type="ChEBI" id="CHEBI:18420"/>
    </cofactor>
</comment>
<keyword evidence="7" id="KW-0444">Lipid biosynthesis</keyword>
<dbReference type="InterPro" id="IPR045540">
    <property type="entry name" value="YegS/DAGK_C"/>
</dbReference>
<evidence type="ECO:0000256" key="7">
    <source>
        <dbReference type="ARBA" id="ARBA00023209"/>
    </source>
</evidence>